<evidence type="ECO:0000256" key="2">
    <source>
        <dbReference type="SAM" id="SignalP"/>
    </source>
</evidence>
<name>A0ABN9WB64_9DINO</name>
<keyword evidence="4" id="KW-1185">Reference proteome</keyword>
<comment type="caution">
    <text evidence="3">The sequence shown here is derived from an EMBL/GenBank/DDBJ whole genome shotgun (WGS) entry which is preliminary data.</text>
</comment>
<proteinExistence type="predicted"/>
<protein>
    <recommendedName>
        <fullName evidence="5">Reverse transcriptase domain-containing protein</fullName>
    </recommendedName>
</protein>
<dbReference type="EMBL" id="CAUYUJ010018424">
    <property type="protein sequence ID" value="CAK0883513.1"/>
    <property type="molecule type" value="Genomic_DNA"/>
</dbReference>
<evidence type="ECO:0000313" key="4">
    <source>
        <dbReference type="Proteomes" id="UP001189429"/>
    </source>
</evidence>
<evidence type="ECO:0000256" key="1">
    <source>
        <dbReference type="SAM" id="MobiDB-lite"/>
    </source>
</evidence>
<keyword evidence="2" id="KW-0732">Signal</keyword>
<organism evidence="3 4">
    <name type="scientific">Prorocentrum cordatum</name>
    <dbReference type="NCBI Taxonomy" id="2364126"/>
    <lineage>
        <taxon>Eukaryota</taxon>
        <taxon>Sar</taxon>
        <taxon>Alveolata</taxon>
        <taxon>Dinophyceae</taxon>
        <taxon>Prorocentrales</taxon>
        <taxon>Prorocentraceae</taxon>
        <taxon>Prorocentrum</taxon>
    </lineage>
</organism>
<reference evidence="3" key="1">
    <citation type="submission" date="2023-10" db="EMBL/GenBank/DDBJ databases">
        <authorList>
            <person name="Chen Y."/>
            <person name="Shah S."/>
            <person name="Dougan E. K."/>
            <person name="Thang M."/>
            <person name="Chan C."/>
        </authorList>
    </citation>
    <scope>NUCLEOTIDE SEQUENCE [LARGE SCALE GENOMIC DNA]</scope>
</reference>
<dbReference type="Proteomes" id="UP001189429">
    <property type="component" value="Unassembled WGS sequence"/>
</dbReference>
<sequence length="572" mass="63109">MLMFHLISLSCFSSILLLPSPLWGGNGSSLNQFQLELGFVNAVAALYDHAMGFAILDGQCYFVCPLASGVAQGCPLSGTTWAIAMDVLIRAVSVVMPNPNGGNAGARADDLGPYLQRMALMVPLADVFNQAAVLGDLHLNVKKCVIIPLWAKLTDAIRDDVAAFLQGHLPDWVPLKIAAEGLSLGVHVGPVADNDLQWAAAGSKWWQNAVVVGSATAPTDANARLYQTSAITVLGYQAQFFDLPPQPKRKDIHAVHKVLRMPPSTLRLKDVHSLNNWMPGIAPRSMLTYSLGAQWRAAHFTFHLVQPLFQEFFEMAQAACGLPAFVTNKWSPVFWKEPQATAQRLNEMRQGRPAQVPAHRHYDLLRAVVIAHRAVRDAVEAGSKPKPQRAFISARTSHWMKGDFQVTIAERLASWYGVAIVPHDLKLRWTTLKSCLVTLAPSWRWITLRTLAGGWHASSRMHVTPDVDQCRLGCLQQPEPDAIAHYLVCDRLQHPACLPRTFSHASVLERLGLGHHYAEHGELVVDDYPAPRPLVLHAPRGEDPGRERLRLQAPLVRAAGRPRPPQLHEVAR</sequence>
<feature type="signal peptide" evidence="2">
    <location>
        <begin position="1"/>
        <end position="27"/>
    </location>
</feature>
<accession>A0ABN9WB64</accession>
<feature type="chain" id="PRO_5045241989" description="Reverse transcriptase domain-containing protein" evidence="2">
    <location>
        <begin position="28"/>
        <end position="572"/>
    </location>
</feature>
<feature type="region of interest" description="Disordered" evidence="1">
    <location>
        <begin position="553"/>
        <end position="572"/>
    </location>
</feature>
<gene>
    <name evidence="3" type="ORF">PCOR1329_LOCUS65714</name>
</gene>
<evidence type="ECO:0000313" key="3">
    <source>
        <dbReference type="EMBL" id="CAK0883513.1"/>
    </source>
</evidence>
<evidence type="ECO:0008006" key="5">
    <source>
        <dbReference type="Google" id="ProtNLM"/>
    </source>
</evidence>